<feature type="transmembrane region" description="Helical" evidence="1">
    <location>
        <begin position="55"/>
        <end position="79"/>
    </location>
</feature>
<evidence type="ECO:0000256" key="1">
    <source>
        <dbReference type="SAM" id="Phobius"/>
    </source>
</evidence>
<dbReference type="AlphaFoldDB" id="A0A1W1D2D3"/>
<feature type="transmembrane region" description="Helical" evidence="1">
    <location>
        <begin position="6"/>
        <end position="22"/>
    </location>
</feature>
<keyword evidence="1" id="KW-0472">Membrane</keyword>
<organism evidence="2">
    <name type="scientific">hydrothermal vent metagenome</name>
    <dbReference type="NCBI Taxonomy" id="652676"/>
    <lineage>
        <taxon>unclassified sequences</taxon>
        <taxon>metagenomes</taxon>
        <taxon>ecological metagenomes</taxon>
    </lineage>
</organism>
<proteinExistence type="predicted"/>
<dbReference type="EMBL" id="FPHP01000004">
    <property type="protein sequence ID" value="SFV74789.1"/>
    <property type="molecule type" value="Genomic_DNA"/>
</dbReference>
<accession>A0A1W1D2D3</accession>
<feature type="transmembrane region" description="Helical" evidence="1">
    <location>
        <begin position="29"/>
        <end position="49"/>
    </location>
</feature>
<keyword evidence="1" id="KW-0812">Transmembrane</keyword>
<sequence>MITSPFLYLFTLAFIATLLTLSSNKIPKFIPPVLIIFITSLLVSFLGLFQPNEKIQTISLLTTTNLLPAMLFLMLLQLDYYSLFYHRSIGCACTIGTKKYWFLILLALVVSFFSQIIAIHFTPSHQILTSSIIALIFGFFASLTNLKYINGTREVANSMLYMVVALLGSKIGFSFLS</sequence>
<protein>
    <submittedName>
        <fullName evidence="2">DUF819 domain-containing protein</fullName>
    </submittedName>
</protein>
<gene>
    <name evidence="2" type="ORF">MNB_SM-3-683</name>
</gene>
<keyword evidence="1" id="KW-1133">Transmembrane helix</keyword>
<feature type="transmembrane region" description="Helical" evidence="1">
    <location>
        <begin position="127"/>
        <end position="146"/>
    </location>
</feature>
<name>A0A1W1D2D3_9ZZZZ</name>
<evidence type="ECO:0000313" key="2">
    <source>
        <dbReference type="EMBL" id="SFV74789.1"/>
    </source>
</evidence>
<feature type="transmembrane region" description="Helical" evidence="1">
    <location>
        <begin position="100"/>
        <end position="121"/>
    </location>
</feature>
<feature type="transmembrane region" description="Helical" evidence="1">
    <location>
        <begin position="158"/>
        <end position="176"/>
    </location>
</feature>
<reference evidence="2" key="1">
    <citation type="submission" date="2016-10" db="EMBL/GenBank/DDBJ databases">
        <authorList>
            <person name="de Groot N.N."/>
        </authorList>
    </citation>
    <scope>NUCLEOTIDE SEQUENCE</scope>
</reference>